<evidence type="ECO:0000313" key="7">
    <source>
        <dbReference type="Proteomes" id="UP000789524"/>
    </source>
</evidence>
<dbReference type="GO" id="GO:0005666">
    <property type="term" value="C:RNA polymerase III complex"/>
    <property type="evidence" value="ECO:0007669"/>
    <property type="project" value="InterPro"/>
</dbReference>
<feature type="region of interest" description="Disordered" evidence="5">
    <location>
        <begin position="221"/>
        <end position="244"/>
    </location>
</feature>
<comment type="subcellular location">
    <subcellularLocation>
        <location evidence="1">Nucleus</location>
    </subcellularLocation>
</comment>
<feature type="compositionally biased region" description="Polar residues" evidence="5">
    <location>
        <begin position="1"/>
        <end position="17"/>
    </location>
</feature>
<dbReference type="Proteomes" id="UP000789524">
    <property type="component" value="Unassembled WGS sequence"/>
</dbReference>
<gene>
    <name evidence="6" type="ORF">DCHRY22_LOCUS8266</name>
</gene>
<dbReference type="PANTHER" id="PTHR13408">
    <property type="entry name" value="DNA-DIRECTED RNA POLYMERASE III"/>
    <property type="match status" value="1"/>
</dbReference>
<evidence type="ECO:0000256" key="2">
    <source>
        <dbReference type="ARBA" id="ARBA00022478"/>
    </source>
</evidence>
<dbReference type="PANTHER" id="PTHR13408:SF0">
    <property type="entry name" value="DNA-DIRECTED RNA POLYMERASE III SUBUNIT RPC4"/>
    <property type="match status" value="1"/>
</dbReference>
<comment type="caution">
    <text evidence="6">The sequence shown here is derived from an EMBL/GenBank/DDBJ whole genome shotgun (WGS) entry which is preliminary data.</text>
</comment>
<dbReference type="GO" id="GO:0042797">
    <property type="term" value="P:tRNA transcription by RNA polymerase III"/>
    <property type="evidence" value="ECO:0007669"/>
    <property type="project" value="TreeGrafter"/>
</dbReference>
<feature type="compositionally biased region" description="Basic and acidic residues" evidence="5">
    <location>
        <begin position="225"/>
        <end position="234"/>
    </location>
</feature>
<keyword evidence="3" id="KW-0804">Transcription</keyword>
<sequence length="330" mass="36450">MSNSGDKPNANGVNSDPLQRLASFKAPRDLSLGGLKPNKKIFTPNLNVTRNKNKGASSTSNRDSKKDERNRRDRKNDKNKNFKNGPNIIKSSGVFSEGLGSAERHHSSRVSYGREVDSSHTLQKPTLRVKDVIKIDKELEEQKIQEAFGENNAFDDEGEDFKQVLDIEAPIKLPMDDGTAVLEQKPLADVKEVFEDSSVMNLLRSDKPTLILLQLADSLPGRGGASDDRKHEPGTSEATEQETDNRCHLSDLEEGRIGKMRIHRSGRVTMALGDTIFEVSAGTKASFHQEVVSVGVDEASRSASLVSLGPLHHKLNITPHWQSMFNKMSV</sequence>
<dbReference type="AlphaFoldDB" id="A0A8J2VW11"/>
<dbReference type="GO" id="GO:0003677">
    <property type="term" value="F:DNA binding"/>
    <property type="evidence" value="ECO:0007669"/>
    <property type="project" value="InterPro"/>
</dbReference>
<evidence type="ECO:0000313" key="6">
    <source>
        <dbReference type="EMBL" id="CAG9568372.1"/>
    </source>
</evidence>
<evidence type="ECO:0000256" key="3">
    <source>
        <dbReference type="ARBA" id="ARBA00023163"/>
    </source>
</evidence>
<name>A0A8J2VW11_9NEOP</name>
<reference evidence="6" key="1">
    <citation type="submission" date="2021-09" db="EMBL/GenBank/DDBJ databases">
        <authorList>
            <person name="Martin H S."/>
        </authorList>
    </citation>
    <scope>NUCLEOTIDE SEQUENCE</scope>
</reference>
<dbReference type="OrthoDB" id="5836119at2759"/>
<accession>A0A8J2VW11</accession>
<feature type="region of interest" description="Disordered" evidence="5">
    <location>
        <begin position="1"/>
        <end position="120"/>
    </location>
</feature>
<feature type="compositionally biased region" description="Polar residues" evidence="5">
    <location>
        <begin position="44"/>
        <end position="60"/>
    </location>
</feature>
<dbReference type="EMBL" id="CAKASE010000060">
    <property type="protein sequence ID" value="CAG9568372.1"/>
    <property type="molecule type" value="Genomic_DNA"/>
</dbReference>
<evidence type="ECO:0000256" key="5">
    <source>
        <dbReference type="SAM" id="MobiDB-lite"/>
    </source>
</evidence>
<keyword evidence="4" id="KW-0539">Nucleus</keyword>
<dbReference type="InterPro" id="IPR007811">
    <property type="entry name" value="RPC4"/>
</dbReference>
<proteinExistence type="predicted"/>
<dbReference type="Pfam" id="PF05132">
    <property type="entry name" value="RNA_pol_Rpc4"/>
    <property type="match status" value="1"/>
</dbReference>
<evidence type="ECO:0000256" key="1">
    <source>
        <dbReference type="ARBA" id="ARBA00004123"/>
    </source>
</evidence>
<feature type="compositionally biased region" description="Basic and acidic residues" evidence="5">
    <location>
        <begin position="62"/>
        <end position="80"/>
    </location>
</feature>
<keyword evidence="2" id="KW-0240">DNA-directed RNA polymerase</keyword>
<keyword evidence="7" id="KW-1185">Reference proteome</keyword>
<organism evidence="6 7">
    <name type="scientific">Danaus chrysippus</name>
    <name type="common">African queen</name>
    <dbReference type="NCBI Taxonomy" id="151541"/>
    <lineage>
        <taxon>Eukaryota</taxon>
        <taxon>Metazoa</taxon>
        <taxon>Ecdysozoa</taxon>
        <taxon>Arthropoda</taxon>
        <taxon>Hexapoda</taxon>
        <taxon>Insecta</taxon>
        <taxon>Pterygota</taxon>
        <taxon>Neoptera</taxon>
        <taxon>Endopterygota</taxon>
        <taxon>Lepidoptera</taxon>
        <taxon>Glossata</taxon>
        <taxon>Ditrysia</taxon>
        <taxon>Papilionoidea</taxon>
        <taxon>Nymphalidae</taxon>
        <taxon>Danainae</taxon>
        <taxon>Danaini</taxon>
        <taxon>Danaina</taxon>
        <taxon>Danaus</taxon>
        <taxon>Anosia</taxon>
    </lineage>
</organism>
<protein>
    <submittedName>
        <fullName evidence="6">(African queen) hypothetical protein</fullName>
    </submittedName>
</protein>
<evidence type="ECO:0000256" key="4">
    <source>
        <dbReference type="ARBA" id="ARBA00023242"/>
    </source>
</evidence>